<feature type="transmembrane region" description="Helical" evidence="6">
    <location>
        <begin position="313"/>
        <end position="336"/>
    </location>
</feature>
<evidence type="ECO:0000259" key="7">
    <source>
        <dbReference type="Pfam" id="PF04547"/>
    </source>
</evidence>
<evidence type="ECO:0000313" key="8">
    <source>
        <dbReference type="EMBL" id="KAF3691486.1"/>
    </source>
</evidence>
<dbReference type="GO" id="GO:0005254">
    <property type="term" value="F:chloride channel activity"/>
    <property type="evidence" value="ECO:0007669"/>
    <property type="project" value="TreeGrafter"/>
</dbReference>
<feature type="transmembrane region" description="Helical" evidence="6">
    <location>
        <begin position="432"/>
        <end position="454"/>
    </location>
</feature>
<dbReference type="InterPro" id="IPR007632">
    <property type="entry name" value="Anoctamin"/>
</dbReference>
<feature type="transmembrane region" description="Helical" evidence="6">
    <location>
        <begin position="207"/>
        <end position="230"/>
    </location>
</feature>
<dbReference type="EMBL" id="CM015718">
    <property type="protein sequence ID" value="KAF3691486.1"/>
    <property type="molecule type" value="Genomic_DNA"/>
</dbReference>
<feature type="domain" description="Anoctamin transmembrane" evidence="7">
    <location>
        <begin position="199"/>
        <end position="627"/>
    </location>
</feature>
<evidence type="ECO:0000256" key="4">
    <source>
        <dbReference type="ARBA" id="ARBA00022989"/>
    </source>
</evidence>
<evidence type="ECO:0000256" key="5">
    <source>
        <dbReference type="ARBA" id="ARBA00023136"/>
    </source>
</evidence>
<organism evidence="8 9">
    <name type="scientific">Channa argus</name>
    <name type="common">Northern snakehead</name>
    <name type="synonym">Ophicephalus argus</name>
    <dbReference type="NCBI Taxonomy" id="215402"/>
    <lineage>
        <taxon>Eukaryota</taxon>
        <taxon>Metazoa</taxon>
        <taxon>Chordata</taxon>
        <taxon>Craniata</taxon>
        <taxon>Vertebrata</taxon>
        <taxon>Euteleostomi</taxon>
        <taxon>Actinopterygii</taxon>
        <taxon>Neopterygii</taxon>
        <taxon>Teleostei</taxon>
        <taxon>Neoteleostei</taxon>
        <taxon>Acanthomorphata</taxon>
        <taxon>Anabantaria</taxon>
        <taxon>Anabantiformes</taxon>
        <taxon>Channoidei</taxon>
        <taxon>Channidae</taxon>
        <taxon>Channa</taxon>
    </lineage>
</organism>
<feature type="transmembrane region" description="Helical" evidence="6">
    <location>
        <begin position="242"/>
        <end position="260"/>
    </location>
</feature>
<dbReference type="GO" id="GO:0005886">
    <property type="term" value="C:plasma membrane"/>
    <property type="evidence" value="ECO:0007669"/>
    <property type="project" value="TreeGrafter"/>
</dbReference>
<proteinExistence type="inferred from homology"/>
<dbReference type="PANTHER" id="PTHR12308">
    <property type="entry name" value="ANOCTAMIN"/>
    <property type="match status" value="1"/>
</dbReference>
<feature type="transmembrane region" description="Helical" evidence="6">
    <location>
        <begin position="399"/>
        <end position="420"/>
    </location>
</feature>
<feature type="transmembrane region" description="Helical" evidence="6">
    <location>
        <begin position="592"/>
        <end position="614"/>
    </location>
</feature>
<evidence type="ECO:0000256" key="1">
    <source>
        <dbReference type="ARBA" id="ARBA00004141"/>
    </source>
</evidence>
<keyword evidence="3 6" id="KW-0812">Transmembrane</keyword>
<dbReference type="PANTHER" id="PTHR12308:SF40">
    <property type="entry name" value="ANOCTAMIN-10"/>
    <property type="match status" value="1"/>
</dbReference>
<evidence type="ECO:0000313" key="9">
    <source>
        <dbReference type="Proteomes" id="UP000503349"/>
    </source>
</evidence>
<sequence length="652" mass="75491">MLQDLSVDNGGLSFTPLVVVELASDTKEEAIAWLLNRMRDLQQNGGAELLVEQLGPGVWVQEKDNPNVFLVGASRQRLLSGAEDVGLFKEFSDGSMRVFTFANKHDFKDFKGDGDTFLSMAECQYIIKHELDTLRARDETHVPGYTQAKLYPGKSIVRRLQSKGILIQMFPLHEKEELKRLTFSWYKKVKLSFQPLDDIRHYYGEGLALYFGFLEYFTFALVPLALIGVPYYLFDWEDYDKYVVFAVFNLVWCTVILEFWKRCSASLAYCWGTLSRKKAFEEPRPGFHGVLGFNPVTGREEPLYPNVKRQLRIYFVSLPFVLLCLYGSLYVMMVYFQMEFWALSVHDEEPTFWTGILLFIPSIIYAVVIEALNLIYRYAAEFLTDWENHRLESSYQNHLVLKVLVFNFFNCFASLFYIAFIMQDMALLRQSLATLLITSQILNQFMEAFLPYWLQRRRNKKMIRKVQKRKTLEDKELPLVEQVRLEADMSTYLGTFDDYLELFLLFGYVSLFSCVYPLAAVLVVLNNITEVYSDAFKMCHVFKRPFSDPAGDIGVWQLAFEAMSVIAVVTNCALIGMSPQVKAYFPDSETQLILWIVAIEHVLLAFKFILTFLIPNVPKHIRVKLARLEFESLEALKKKKMLEASGLSKMAQ</sequence>
<feature type="transmembrane region" description="Helical" evidence="6">
    <location>
        <begin position="356"/>
        <end position="378"/>
    </location>
</feature>
<comment type="subcellular location">
    <subcellularLocation>
        <location evidence="1 6">Membrane</location>
        <topology evidence="1 6">Multi-pass membrane protein</topology>
    </subcellularLocation>
</comment>
<keyword evidence="5 6" id="KW-0472">Membrane</keyword>
<accession>A0A6G1PNA9</accession>
<dbReference type="Pfam" id="PF04547">
    <property type="entry name" value="Anoctamin"/>
    <property type="match status" value="1"/>
</dbReference>
<reference evidence="8 9" key="1">
    <citation type="submission" date="2019-02" db="EMBL/GenBank/DDBJ databases">
        <title>Opniocepnalus argus genome.</title>
        <authorList>
            <person name="Zhou C."/>
            <person name="Xiao S."/>
        </authorList>
    </citation>
    <scope>NUCLEOTIDE SEQUENCE [LARGE SCALE GENOMIC DNA]</scope>
    <source>
        <strain evidence="8">OARG1902GOOAL</strain>
        <tissue evidence="8">Muscle</tissue>
    </source>
</reference>
<evidence type="ECO:0000256" key="3">
    <source>
        <dbReference type="ARBA" id="ARBA00022692"/>
    </source>
</evidence>
<comment type="similarity">
    <text evidence="2 6">Belongs to the anoctamin family.</text>
</comment>
<evidence type="ECO:0000256" key="2">
    <source>
        <dbReference type="ARBA" id="ARBA00009671"/>
    </source>
</evidence>
<dbReference type="Proteomes" id="UP000503349">
    <property type="component" value="Chromosome 7"/>
</dbReference>
<evidence type="ECO:0000256" key="6">
    <source>
        <dbReference type="RuleBase" id="RU280814"/>
    </source>
</evidence>
<name>A0A6G1PNA9_CHAAH</name>
<keyword evidence="9" id="KW-1185">Reference proteome</keyword>
<dbReference type="InterPro" id="IPR049452">
    <property type="entry name" value="Anoctamin_TM"/>
</dbReference>
<protein>
    <recommendedName>
        <fullName evidence="6">Anoctamin</fullName>
    </recommendedName>
</protein>
<dbReference type="AlphaFoldDB" id="A0A6G1PNA9"/>
<reference evidence="9" key="2">
    <citation type="submission" date="2019-02" db="EMBL/GenBank/DDBJ databases">
        <title>Opniocepnalus argus Var Kimnra genome.</title>
        <authorList>
            <person name="Zhou C."/>
            <person name="Xiao S."/>
        </authorList>
    </citation>
    <scope>NUCLEOTIDE SEQUENCE [LARGE SCALE GENOMIC DNA]</scope>
</reference>
<gene>
    <name evidence="8" type="ORF">EXN66_Car007161</name>
</gene>
<keyword evidence="4 6" id="KW-1133">Transmembrane helix</keyword>
<feature type="transmembrane region" description="Helical" evidence="6">
    <location>
        <begin position="502"/>
        <end position="525"/>
    </location>
</feature>